<dbReference type="GO" id="GO:0016887">
    <property type="term" value="F:ATP hydrolysis activity"/>
    <property type="evidence" value="ECO:0007669"/>
    <property type="project" value="InterPro"/>
</dbReference>
<feature type="transmembrane region" description="Helical" evidence="8">
    <location>
        <begin position="701"/>
        <end position="719"/>
    </location>
</feature>
<dbReference type="SMART" id="SM00831">
    <property type="entry name" value="Cation_ATPase_N"/>
    <property type="match status" value="1"/>
</dbReference>
<evidence type="ECO:0000256" key="5">
    <source>
        <dbReference type="ARBA" id="ARBA00022840"/>
    </source>
</evidence>
<keyword evidence="3 8" id="KW-0812">Transmembrane</keyword>
<evidence type="ECO:0000256" key="7">
    <source>
        <dbReference type="ARBA" id="ARBA00023136"/>
    </source>
</evidence>
<dbReference type="Gene3D" id="1.20.1110.10">
    <property type="entry name" value="Calcium-transporting ATPase, transmembrane domain"/>
    <property type="match status" value="2"/>
</dbReference>
<evidence type="ECO:0000313" key="10">
    <source>
        <dbReference type="EMBL" id="OHA67220.1"/>
    </source>
</evidence>
<feature type="transmembrane region" description="Helical" evidence="8">
    <location>
        <begin position="854"/>
        <end position="876"/>
    </location>
</feature>
<dbReference type="GO" id="GO:0005391">
    <property type="term" value="F:P-type sodium:potassium-exchanging transporter activity"/>
    <property type="evidence" value="ECO:0007669"/>
    <property type="project" value="TreeGrafter"/>
</dbReference>
<feature type="transmembrane region" description="Helical" evidence="8">
    <location>
        <begin position="669"/>
        <end position="695"/>
    </location>
</feature>
<keyword evidence="6 8" id="KW-1133">Transmembrane helix</keyword>
<dbReference type="InterPro" id="IPR008250">
    <property type="entry name" value="ATPase_P-typ_transduc_dom_A_sf"/>
</dbReference>
<dbReference type="InterPro" id="IPR004014">
    <property type="entry name" value="ATPase_P-typ_cation-transptr_N"/>
</dbReference>
<evidence type="ECO:0000256" key="8">
    <source>
        <dbReference type="SAM" id="Phobius"/>
    </source>
</evidence>
<evidence type="ECO:0000256" key="6">
    <source>
        <dbReference type="ARBA" id="ARBA00022989"/>
    </source>
</evidence>
<evidence type="ECO:0000256" key="2">
    <source>
        <dbReference type="ARBA" id="ARBA00005675"/>
    </source>
</evidence>
<dbReference type="PRINTS" id="PR00119">
    <property type="entry name" value="CATATPASE"/>
</dbReference>
<organism evidence="10 11">
    <name type="scientific">Candidatus Wildermuthbacteria bacterium RIFCSPHIGHO2_02_FULL_45_25</name>
    <dbReference type="NCBI Taxonomy" id="1802450"/>
    <lineage>
        <taxon>Bacteria</taxon>
        <taxon>Candidatus Wildermuthiibacteriota</taxon>
    </lineage>
</organism>
<comment type="subcellular location">
    <subcellularLocation>
        <location evidence="1">Membrane</location>
        <topology evidence="1">Multi-pass membrane protein</topology>
    </subcellularLocation>
</comment>
<dbReference type="Gene3D" id="3.40.1110.10">
    <property type="entry name" value="Calcium-transporting ATPase, cytoplasmic domain N"/>
    <property type="match status" value="1"/>
</dbReference>
<dbReference type="GO" id="GO:0005524">
    <property type="term" value="F:ATP binding"/>
    <property type="evidence" value="ECO:0007669"/>
    <property type="project" value="UniProtKB-KW"/>
</dbReference>
<dbReference type="GO" id="GO:0036376">
    <property type="term" value="P:sodium ion export across plasma membrane"/>
    <property type="evidence" value="ECO:0007669"/>
    <property type="project" value="TreeGrafter"/>
</dbReference>
<dbReference type="PRINTS" id="PR00120">
    <property type="entry name" value="HATPASE"/>
</dbReference>
<feature type="domain" description="Cation-transporting P-type ATPase N-terminal" evidence="9">
    <location>
        <begin position="10"/>
        <end position="84"/>
    </location>
</feature>
<dbReference type="InterPro" id="IPR023299">
    <property type="entry name" value="ATPase_P-typ_cyto_dom_N"/>
</dbReference>
<evidence type="ECO:0000256" key="3">
    <source>
        <dbReference type="ARBA" id="ARBA00022692"/>
    </source>
</evidence>
<evidence type="ECO:0000256" key="1">
    <source>
        <dbReference type="ARBA" id="ARBA00004141"/>
    </source>
</evidence>
<comment type="caution">
    <text evidence="10">The sequence shown here is derived from an EMBL/GenBank/DDBJ whole genome shotgun (WGS) entry which is preliminary data.</text>
</comment>
<dbReference type="Proteomes" id="UP000178092">
    <property type="component" value="Unassembled WGS sequence"/>
</dbReference>
<sequence>MDFFYTRLDHWHTLSQQDALSQLRVDPKKGLTDEEAGNRKLQLGANTLPQEQPPHAWVIFLSQFRSPLIFILVLAGVITFLFREYTDSAVIFGTVLLNTFIGYMQESKATSALSKLKQYLKHKTIVVRNGLEKEIPQENLVPGDIVILNAGSRVPADGRIIEAWNLRVNEAVLTGEWVGSWKKDIVLKEDVALADRDNMIYMGSVVEDGSGKAVITAIGVDTELGKISGLLKKVEETKTPYQKKLSQFSWVIGFVIVGISSVIFLEGIFTGKNVLEMFKIAVALSVAGIPEGLPIAMTIVLAIGMQRILRQRGLVRYLTSAETLGSTTVIATDKTLTLTEGKMRVEEVCPLRLADREETLVGAALANEAFIENPQDMLQDWIVRGRPTDRALLEAATEAGISKIELENRMPLLFRLPFASETKYVASVHAISEGTKAFVSGAPERILQLSALSEDERIQAEKKLQELTQRGLRVVGVAHKFFPEGEQQNVISRKDGFETALTQLNFLGFIALKDPLRKGVKEAIQMARQAGIETIIVTGDHALTARAIAKELGLPSEQSNTLEGNQLERIHDKELADHLEDITIFARVEPAHKLRIIEAWQQKHAIIAMTGDGVNDAPALKKADIGIALGSGTDVAKESADLVLLDDRFSIIPAAIREGRVILDNIRKIVTFMLSSAFTETVLIGASILLGAPFLPITALQILWINLVVDSLPGISLTMEKAERDVMKRKPSKTNAPLLNGEMKTIIFVIGALTDIILLGIFFWLMRVTDYSPAHIQTILFVGLGIDSLLYVFSCKSLRRNIWEYNPFSNIYLVWSVLFGFAALFSVIYLPILLEDIVPFSLNILHTEPLNGSDWALLFGFGLLNVWLIEFAKWIYKKRDKNYV</sequence>
<feature type="transmembrane region" description="Helical" evidence="8">
    <location>
        <begin position="772"/>
        <end position="793"/>
    </location>
</feature>
<dbReference type="GO" id="GO:0030007">
    <property type="term" value="P:intracellular potassium ion homeostasis"/>
    <property type="evidence" value="ECO:0007669"/>
    <property type="project" value="TreeGrafter"/>
</dbReference>
<feature type="transmembrane region" description="Helical" evidence="8">
    <location>
        <begin position="280"/>
        <end position="303"/>
    </location>
</feature>
<proteinExistence type="inferred from homology"/>
<dbReference type="InterPro" id="IPR001757">
    <property type="entry name" value="P_typ_ATPase"/>
</dbReference>
<dbReference type="SUPFAM" id="SSF56784">
    <property type="entry name" value="HAD-like"/>
    <property type="match status" value="1"/>
</dbReference>
<dbReference type="Pfam" id="PF13246">
    <property type="entry name" value="Cation_ATPase"/>
    <property type="match status" value="1"/>
</dbReference>
<dbReference type="Pfam" id="PF00689">
    <property type="entry name" value="Cation_ATPase_C"/>
    <property type="match status" value="1"/>
</dbReference>
<keyword evidence="5" id="KW-0067">ATP-binding</keyword>
<dbReference type="Pfam" id="PF00690">
    <property type="entry name" value="Cation_ATPase_N"/>
    <property type="match status" value="1"/>
</dbReference>
<dbReference type="GO" id="GO:1902600">
    <property type="term" value="P:proton transmembrane transport"/>
    <property type="evidence" value="ECO:0007669"/>
    <property type="project" value="TreeGrafter"/>
</dbReference>
<evidence type="ECO:0000313" key="11">
    <source>
        <dbReference type="Proteomes" id="UP000178092"/>
    </source>
</evidence>
<gene>
    <name evidence="10" type="ORF">A3C04_01655</name>
</gene>
<dbReference type="GO" id="GO:1990573">
    <property type="term" value="P:potassium ion import across plasma membrane"/>
    <property type="evidence" value="ECO:0007669"/>
    <property type="project" value="TreeGrafter"/>
</dbReference>
<evidence type="ECO:0000259" key="9">
    <source>
        <dbReference type="SMART" id="SM00831"/>
    </source>
</evidence>
<comment type="similarity">
    <text evidence="2">Belongs to the cation transport ATPase (P-type) (TC 3.A.3) family. Type IIA subfamily.</text>
</comment>
<dbReference type="InterPro" id="IPR059000">
    <property type="entry name" value="ATPase_P-type_domA"/>
</dbReference>
<name>A0A1G2R300_9BACT</name>
<reference evidence="10 11" key="1">
    <citation type="journal article" date="2016" name="Nat. Commun.">
        <title>Thousands of microbial genomes shed light on interconnected biogeochemical processes in an aquifer system.</title>
        <authorList>
            <person name="Anantharaman K."/>
            <person name="Brown C.T."/>
            <person name="Hug L.A."/>
            <person name="Sharon I."/>
            <person name="Castelle C.J."/>
            <person name="Probst A.J."/>
            <person name="Thomas B.C."/>
            <person name="Singh A."/>
            <person name="Wilkins M.J."/>
            <person name="Karaoz U."/>
            <person name="Brodie E.L."/>
            <person name="Williams K.H."/>
            <person name="Hubbard S.S."/>
            <person name="Banfield J.F."/>
        </authorList>
    </citation>
    <scope>NUCLEOTIDE SEQUENCE [LARGE SCALE GENOMIC DNA]</scope>
</reference>
<dbReference type="InterPro" id="IPR036412">
    <property type="entry name" value="HAD-like_sf"/>
</dbReference>
<dbReference type="InterPro" id="IPR006068">
    <property type="entry name" value="ATPase_P-typ_cation-transptr_C"/>
</dbReference>
<feature type="transmembrane region" description="Helical" evidence="8">
    <location>
        <begin position="813"/>
        <end position="834"/>
    </location>
</feature>
<dbReference type="EMBL" id="MHTV01000014">
    <property type="protein sequence ID" value="OHA67220.1"/>
    <property type="molecule type" value="Genomic_DNA"/>
</dbReference>
<feature type="transmembrane region" description="Helical" evidence="8">
    <location>
        <begin position="746"/>
        <end position="766"/>
    </location>
</feature>
<feature type="transmembrane region" description="Helical" evidence="8">
    <location>
        <begin position="248"/>
        <end position="268"/>
    </location>
</feature>
<dbReference type="InterPro" id="IPR023298">
    <property type="entry name" value="ATPase_P-typ_TM_dom_sf"/>
</dbReference>
<dbReference type="GO" id="GO:0006883">
    <property type="term" value="P:intracellular sodium ion homeostasis"/>
    <property type="evidence" value="ECO:0007669"/>
    <property type="project" value="TreeGrafter"/>
</dbReference>
<dbReference type="GO" id="GO:0005886">
    <property type="term" value="C:plasma membrane"/>
    <property type="evidence" value="ECO:0007669"/>
    <property type="project" value="TreeGrafter"/>
</dbReference>
<dbReference type="AlphaFoldDB" id="A0A1G2R300"/>
<dbReference type="NCBIfam" id="TIGR01494">
    <property type="entry name" value="ATPase_P-type"/>
    <property type="match status" value="2"/>
</dbReference>
<dbReference type="InterPro" id="IPR023214">
    <property type="entry name" value="HAD_sf"/>
</dbReference>
<dbReference type="PANTHER" id="PTHR43294">
    <property type="entry name" value="SODIUM/POTASSIUM-TRANSPORTING ATPASE SUBUNIT ALPHA"/>
    <property type="match status" value="1"/>
</dbReference>
<accession>A0A1G2R300</accession>
<protein>
    <recommendedName>
        <fullName evidence="9">Cation-transporting P-type ATPase N-terminal domain-containing protein</fullName>
    </recommendedName>
</protein>
<dbReference type="SUPFAM" id="SSF81665">
    <property type="entry name" value="Calcium ATPase, transmembrane domain M"/>
    <property type="match status" value="1"/>
</dbReference>
<feature type="transmembrane region" description="Helical" evidence="8">
    <location>
        <begin position="64"/>
        <end position="82"/>
    </location>
</feature>
<dbReference type="Gene3D" id="2.70.150.10">
    <property type="entry name" value="Calcium-transporting ATPase, cytoplasmic transduction domain A"/>
    <property type="match status" value="1"/>
</dbReference>
<dbReference type="InterPro" id="IPR050510">
    <property type="entry name" value="Cation_transp_ATPase_P-type"/>
</dbReference>
<evidence type="ECO:0000256" key="4">
    <source>
        <dbReference type="ARBA" id="ARBA00022741"/>
    </source>
</evidence>
<keyword evidence="7 8" id="KW-0472">Membrane</keyword>
<dbReference type="Pfam" id="PF00122">
    <property type="entry name" value="E1-E2_ATPase"/>
    <property type="match status" value="1"/>
</dbReference>
<dbReference type="SUPFAM" id="SSF81653">
    <property type="entry name" value="Calcium ATPase, transduction domain A"/>
    <property type="match status" value="1"/>
</dbReference>
<dbReference type="PANTHER" id="PTHR43294:SF20">
    <property type="entry name" value="P-TYPE ATPASE"/>
    <property type="match status" value="1"/>
</dbReference>
<dbReference type="Gene3D" id="3.40.50.1000">
    <property type="entry name" value="HAD superfamily/HAD-like"/>
    <property type="match status" value="1"/>
</dbReference>
<dbReference type="Pfam" id="PF08282">
    <property type="entry name" value="Hydrolase_3"/>
    <property type="match status" value="1"/>
</dbReference>
<keyword evidence="4" id="KW-0547">Nucleotide-binding</keyword>